<accession>A0ABY0DWS6</accession>
<name>A0ABY0DWS6_9BRAD</name>
<gene>
    <name evidence="2" type="ORF">EAS56_37890</name>
</gene>
<comment type="caution">
    <text evidence="2">The sequence shown here is derived from an EMBL/GenBank/DDBJ whole genome shotgun (WGS) entry which is preliminary data.</text>
</comment>
<sequence length="137" mass="14592">MNRPPILGAQDSATLRERLLAQLTDTDDLLAWAKTSLPLKNTLQESDARSVEAAYEKGVELAAANAVEGQSAPDSAQASASDAQSQPTASQAGETQPVQGTVERGLAFPKELPRKRSNAHLAFVRERPCLVVSPLMV</sequence>
<evidence type="ECO:0000313" key="3">
    <source>
        <dbReference type="Proteomes" id="UP000290401"/>
    </source>
</evidence>
<dbReference type="EMBL" id="RDQZ01000070">
    <property type="protein sequence ID" value="RXH03654.1"/>
    <property type="molecule type" value="Genomic_DNA"/>
</dbReference>
<proteinExistence type="predicted"/>
<feature type="region of interest" description="Disordered" evidence="1">
    <location>
        <begin position="65"/>
        <end position="111"/>
    </location>
</feature>
<feature type="compositionally biased region" description="Low complexity" evidence="1">
    <location>
        <begin position="70"/>
        <end position="92"/>
    </location>
</feature>
<keyword evidence="3" id="KW-1185">Reference proteome</keyword>
<protein>
    <submittedName>
        <fullName evidence="2">Uncharacterized protein</fullName>
    </submittedName>
</protein>
<organism evidence="2 3">
    <name type="scientific">Bradyrhizobium guangzhouense</name>
    <dbReference type="NCBI Taxonomy" id="1325095"/>
    <lineage>
        <taxon>Bacteria</taxon>
        <taxon>Pseudomonadati</taxon>
        <taxon>Pseudomonadota</taxon>
        <taxon>Alphaproteobacteria</taxon>
        <taxon>Hyphomicrobiales</taxon>
        <taxon>Nitrobacteraceae</taxon>
        <taxon>Bradyrhizobium</taxon>
    </lineage>
</organism>
<evidence type="ECO:0000313" key="2">
    <source>
        <dbReference type="EMBL" id="RXH03654.1"/>
    </source>
</evidence>
<dbReference type="Proteomes" id="UP000290401">
    <property type="component" value="Unassembled WGS sequence"/>
</dbReference>
<reference evidence="2 3" key="1">
    <citation type="submission" date="2018-10" db="EMBL/GenBank/DDBJ databases">
        <title>Bradyrhizobium sp. nov., effective nodules isolated from peanut in China.</title>
        <authorList>
            <person name="Li Y."/>
        </authorList>
    </citation>
    <scope>NUCLEOTIDE SEQUENCE [LARGE SCALE GENOMIC DNA]</scope>
    <source>
        <strain evidence="2 3">CCBAU 53426</strain>
    </source>
</reference>
<evidence type="ECO:0000256" key="1">
    <source>
        <dbReference type="SAM" id="MobiDB-lite"/>
    </source>
</evidence>